<dbReference type="Proteomes" id="UP000585638">
    <property type="component" value="Unassembled WGS sequence"/>
</dbReference>
<keyword evidence="2" id="KW-1185">Reference proteome</keyword>
<organism evidence="1 2">
    <name type="scientific">Kutzneria kofuensis</name>
    <dbReference type="NCBI Taxonomy" id="103725"/>
    <lineage>
        <taxon>Bacteria</taxon>
        <taxon>Bacillati</taxon>
        <taxon>Actinomycetota</taxon>
        <taxon>Actinomycetes</taxon>
        <taxon>Pseudonocardiales</taxon>
        <taxon>Pseudonocardiaceae</taxon>
        <taxon>Kutzneria</taxon>
    </lineage>
</organism>
<dbReference type="AlphaFoldDB" id="A0A7W9NEQ0"/>
<proteinExistence type="predicted"/>
<dbReference type="EMBL" id="JACHIR010000001">
    <property type="protein sequence ID" value="MBB5889178.1"/>
    <property type="molecule type" value="Genomic_DNA"/>
</dbReference>
<comment type="caution">
    <text evidence="1">The sequence shown here is derived from an EMBL/GenBank/DDBJ whole genome shotgun (WGS) entry which is preliminary data.</text>
</comment>
<reference evidence="1 2" key="1">
    <citation type="submission" date="2020-08" db="EMBL/GenBank/DDBJ databases">
        <title>Sequencing the genomes of 1000 actinobacteria strains.</title>
        <authorList>
            <person name="Klenk H.-P."/>
        </authorList>
    </citation>
    <scope>NUCLEOTIDE SEQUENCE [LARGE SCALE GENOMIC DNA]</scope>
    <source>
        <strain evidence="1 2">DSM 43851</strain>
    </source>
</reference>
<name>A0A7W9NEQ0_9PSEU</name>
<protein>
    <submittedName>
        <fullName evidence="1">Uncharacterized protein</fullName>
    </submittedName>
</protein>
<sequence>MLSAVSIELSRHDWGSLRTVHGTADGVPAAVAALVAATTEAEAEHIYSETSLDNVVVVQGNLFEAAVPLVSVLCAALADEMPVAAHSEVLRLIAEIVRGDTHCSEIEAGRPDLPEQAQELARAGLWLFYRELLHGSAANAEYAEEILDYVETDRARYELFLAQARPK</sequence>
<gene>
    <name evidence="1" type="ORF">BJ998_000374</name>
</gene>
<accession>A0A7W9NEQ0</accession>
<dbReference type="RefSeq" id="WP_184857894.1">
    <property type="nucleotide sequence ID" value="NZ_JACHIR010000001.1"/>
</dbReference>
<evidence type="ECO:0000313" key="1">
    <source>
        <dbReference type="EMBL" id="MBB5889178.1"/>
    </source>
</evidence>
<evidence type="ECO:0000313" key="2">
    <source>
        <dbReference type="Proteomes" id="UP000585638"/>
    </source>
</evidence>